<sequence>MGMLDGAAASSPRLARAAPSHLLVFHNMPPSCPAVELPSVSKMSSSQATTIPRRRVLTRIPSMGGFSLPSTSFLSSSSPPCGRSSRALGRGLTFLLIGTFLLGFVHFVKAETQETPEVGSRDGNVAFFRTQTLEEGPLAKEAGAPTTRMNKEEGDRGVEEESLSRGFWPAFLNSLSMILVTELGDKTFFIAAVLAMRYDRLLIFGGAICEGGGGR</sequence>
<dbReference type="Pfam" id="PF01169">
    <property type="entry name" value="GDT1"/>
    <property type="match status" value="1"/>
</dbReference>
<keyword evidence="5" id="KW-0472">Membrane</keyword>
<evidence type="ECO:0000256" key="3">
    <source>
        <dbReference type="ARBA" id="ARBA00022692"/>
    </source>
</evidence>
<dbReference type="GO" id="GO:0005384">
    <property type="term" value="F:manganese ion transmembrane transporter activity"/>
    <property type="evidence" value="ECO:0007669"/>
    <property type="project" value="TreeGrafter"/>
</dbReference>
<organism evidence="8 9">
    <name type="scientific">Nannochloropsis gaditana</name>
    <dbReference type="NCBI Taxonomy" id="72520"/>
    <lineage>
        <taxon>Eukaryota</taxon>
        <taxon>Sar</taxon>
        <taxon>Stramenopiles</taxon>
        <taxon>Ochrophyta</taxon>
        <taxon>Eustigmatophyceae</taxon>
        <taxon>Eustigmatales</taxon>
        <taxon>Monodopsidaceae</taxon>
        <taxon>Nannochloropsis</taxon>
    </lineage>
</organism>
<name>W7U2H4_9STRA</name>
<evidence type="ECO:0000256" key="6">
    <source>
        <dbReference type="RuleBase" id="RU365102"/>
    </source>
</evidence>
<proteinExistence type="inferred from homology"/>
<evidence type="ECO:0000256" key="2">
    <source>
        <dbReference type="ARBA" id="ARBA00009190"/>
    </source>
</evidence>
<dbReference type="EMBL" id="AZIL01000575">
    <property type="protein sequence ID" value="EWM26889.1"/>
    <property type="molecule type" value="Genomic_DNA"/>
</dbReference>
<dbReference type="Proteomes" id="UP000019335">
    <property type="component" value="Chromosome 8"/>
</dbReference>
<evidence type="ECO:0000313" key="9">
    <source>
        <dbReference type="Proteomes" id="UP000019335"/>
    </source>
</evidence>
<dbReference type="PROSITE" id="PS01214">
    <property type="entry name" value="UPF0016"/>
    <property type="match status" value="1"/>
</dbReference>
<keyword evidence="9" id="KW-1185">Reference proteome</keyword>
<evidence type="ECO:0000256" key="1">
    <source>
        <dbReference type="ARBA" id="ARBA00004141"/>
    </source>
</evidence>
<evidence type="ECO:0000313" key="8">
    <source>
        <dbReference type="EMBL" id="EWM26889.1"/>
    </source>
</evidence>
<dbReference type="GO" id="GO:0032472">
    <property type="term" value="P:Golgi calcium ion transport"/>
    <property type="evidence" value="ECO:0007669"/>
    <property type="project" value="TreeGrafter"/>
</dbReference>
<feature type="non-terminal residue" evidence="8">
    <location>
        <position position="215"/>
    </location>
</feature>
<dbReference type="GO" id="GO:0015085">
    <property type="term" value="F:calcium ion transmembrane transporter activity"/>
    <property type="evidence" value="ECO:0007669"/>
    <property type="project" value="TreeGrafter"/>
</dbReference>
<reference evidence="8 9" key="1">
    <citation type="journal article" date="2014" name="Mol. Plant">
        <title>Chromosome Scale Genome Assembly and Transcriptome Profiling of Nannochloropsis gaditana in Nitrogen Depletion.</title>
        <authorList>
            <person name="Corteggiani Carpinelli E."/>
            <person name="Telatin A."/>
            <person name="Vitulo N."/>
            <person name="Forcato C."/>
            <person name="D'Angelo M."/>
            <person name="Schiavon R."/>
            <person name="Vezzi A."/>
            <person name="Giacometti G.M."/>
            <person name="Morosinotto T."/>
            <person name="Valle G."/>
        </authorList>
    </citation>
    <scope>NUCLEOTIDE SEQUENCE [LARGE SCALE GENOMIC DNA]</scope>
    <source>
        <strain evidence="8 9">B-31</strain>
    </source>
</reference>
<dbReference type="InterPro" id="IPR049555">
    <property type="entry name" value="GDT1-like_CS"/>
</dbReference>
<comment type="subcellular location">
    <subcellularLocation>
        <location evidence="1 6">Membrane</location>
        <topology evidence="1 6">Multi-pass membrane protein</topology>
    </subcellularLocation>
</comment>
<comment type="caution">
    <text evidence="8">The sequence shown here is derived from an EMBL/GenBank/DDBJ whole genome shotgun (WGS) entry which is preliminary data.</text>
</comment>
<keyword evidence="4" id="KW-1133">Transmembrane helix</keyword>
<dbReference type="PANTHER" id="PTHR12608:SF1">
    <property type="entry name" value="TRANSMEMBRANE PROTEIN 165"/>
    <property type="match status" value="1"/>
</dbReference>
<dbReference type="PANTHER" id="PTHR12608">
    <property type="entry name" value="TRANSMEMBRANE PROTEIN HTP-1 RELATED"/>
    <property type="match status" value="1"/>
</dbReference>
<keyword evidence="3 8" id="KW-0812">Transmembrane</keyword>
<protein>
    <recommendedName>
        <fullName evidence="6">GDT1 family protein</fullName>
    </recommendedName>
</protein>
<feature type="region of interest" description="Disordered" evidence="7">
    <location>
        <begin position="138"/>
        <end position="160"/>
    </location>
</feature>
<evidence type="ECO:0000256" key="5">
    <source>
        <dbReference type="ARBA" id="ARBA00023136"/>
    </source>
</evidence>
<dbReference type="GO" id="GO:0005794">
    <property type="term" value="C:Golgi apparatus"/>
    <property type="evidence" value="ECO:0007669"/>
    <property type="project" value="TreeGrafter"/>
</dbReference>
<accession>W7U2H4</accession>
<dbReference type="GO" id="GO:0032468">
    <property type="term" value="P:Golgi calcium ion homeostasis"/>
    <property type="evidence" value="ECO:0007669"/>
    <property type="project" value="TreeGrafter"/>
</dbReference>
<dbReference type="AlphaFoldDB" id="W7U2H4"/>
<feature type="compositionally biased region" description="Basic and acidic residues" evidence="7">
    <location>
        <begin position="149"/>
        <end position="160"/>
    </location>
</feature>
<evidence type="ECO:0000256" key="7">
    <source>
        <dbReference type="SAM" id="MobiDB-lite"/>
    </source>
</evidence>
<dbReference type="GO" id="GO:0016020">
    <property type="term" value="C:membrane"/>
    <property type="evidence" value="ECO:0007669"/>
    <property type="project" value="UniProtKB-SubCell"/>
</dbReference>
<dbReference type="InterPro" id="IPR001727">
    <property type="entry name" value="GDT1-like"/>
</dbReference>
<gene>
    <name evidence="8" type="ORF">Naga_101526g1</name>
</gene>
<evidence type="ECO:0000256" key="4">
    <source>
        <dbReference type="ARBA" id="ARBA00022989"/>
    </source>
</evidence>
<comment type="similarity">
    <text evidence="2 6">Belongs to the GDT1 family.</text>
</comment>
<dbReference type="OrthoDB" id="442680at2759"/>